<reference evidence="1" key="1">
    <citation type="submission" date="2019-08" db="EMBL/GenBank/DDBJ databases">
        <title>The genome of the North American firefly Photinus pyralis.</title>
        <authorList>
            <consortium name="Photinus pyralis genome working group"/>
            <person name="Fallon T.R."/>
            <person name="Sander Lower S.E."/>
            <person name="Weng J.-K."/>
        </authorList>
    </citation>
    <scope>NUCLEOTIDE SEQUENCE</scope>
    <source>
        <strain evidence="1">TRF0915ILg1</strain>
        <tissue evidence="1">Whole body</tissue>
    </source>
</reference>
<gene>
    <name evidence="1" type="ORF">ILUMI_09048</name>
</gene>
<proteinExistence type="predicted"/>
<dbReference type="InterPro" id="IPR005312">
    <property type="entry name" value="DUF1759"/>
</dbReference>
<sequence length="352" mass="39334">MKLPKRELPKYTGDVRGWLAFWAAFEEIDEGKDVPDAEKYQYLVQSTVPESDAWKVVMSYPMSGKNYDKAVEDLKERLGSEKMLIKVESPEVLLQTFVVVLEGNNGYKRKGRAVIATGSKKSPCKTQPLQTLFGQYRRVKSLQLDVSGIPKSSQWIEECDRQGIQLTDLCSTEVLIAMNGWVPLGKLLVQSKKNASQAMTVISMHMIDEQVKSMQALEVIGTVARCKDGRYQVNLPWAEGHLPLPTNGNLAERRLQTTVGKLVKEQKIDGYHNVPELVNNFKCPIALPDNSRQVNDTKKASDFISCGVQVLLPILRGNYGYPTAEAPLGMSNVQPVVGSTLRGVRSKKLFYQ</sequence>
<keyword evidence="2" id="KW-1185">Reference proteome</keyword>
<evidence type="ECO:0000313" key="2">
    <source>
        <dbReference type="Proteomes" id="UP000801492"/>
    </source>
</evidence>
<comment type="caution">
    <text evidence="1">The sequence shown here is derived from an EMBL/GenBank/DDBJ whole genome shotgun (WGS) entry which is preliminary data.</text>
</comment>
<protein>
    <submittedName>
        <fullName evidence="1">Uncharacterized protein</fullName>
    </submittedName>
</protein>
<dbReference type="EMBL" id="VTPC01004454">
    <property type="protein sequence ID" value="KAF2897127.1"/>
    <property type="molecule type" value="Genomic_DNA"/>
</dbReference>
<organism evidence="1 2">
    <name type="scientific">Ignelater luminosus</name>
    <name type="common">Cucubano</name>
    <name type="synonym">Pyrophorus luminosus</name>
    <dbReference type="NCBI Taxonomy" id="2038154"/>
    <lineage>
        <taxon>Eukaryota</taxon>
        <taxon>Metazoa</taxon>
        <taxon>Ecdysozoa</taxon>
        <taxon>Arthropoda</taxon>
        <taxon>Hexapoda</taxon>
        <taxon>Insecta</taxon>
        <taxon>Pterygota</taxon>
        <taxon>Neoptera</taxon>
        <taxon>Endopterygota</taxon>
        <taxon>Coleoptera</taxon>
        <taxon>Polyphaga</taxon>
        <taxon>Elateriformia</taxon>
        <taxon>Elateroidea</taxon>
        <taxon>Elateridae</taxon>
        <taxon>Agrypninae</taxon>
        <taxon>Pyrophorini</taxon>
        <taxon>Ignelater</taxon>
    </lineage>
</organism>
<evidence type="ECO:0000313" key="1">
    <source>
        <dbReference type="EMBL" id="KAF2897127.1"/>
    </source>
</evidence>
<name>A0A8K0D6I4_IGNLU</name>
<dbReference type="AlphaFoldDB" id="A0A8K0D6I4"/>
<dbReference type="OrthoDB" id="5967017at2759"/>
<accession>A0A8K0D6I4</accession>
<dbReference type="Proteomes" id="UP000801492">
    <property type="component" value="Unassembled WGS sequence"/>
</dbReference>
<dbReference type="Pfam" id="PF03564">
    <property type="entry name" value="DUF1759"/>
    <property type="match status" value="1"/>
</dbReference>